<evidence type="ECO:0000259" key="6">
    <source>
        <dbReference type="PROSITE" id="PS50045"/>
    </source>
</evidence>
<dbReference type="Pfam" id="PF02954">
    <property type="entry name" value="HTH_8"/>
    <property type="match status" value="1"/>
</dbReference>
<dbReference type="InterPro" id="IPR027417">
    <property type="entry name" value="P-loop_NTPase"/>
</dbReference>
<dbReference type="InterPro" id="IPR025662">
    <property type="entry name" value="Sigma_54_int_dom_ATP-bd_1"/>
</dbReference>
<reference evidence="8" key="1">
    <citation type="submission" date="2020-07" db="EMBL/GenBank/DDBJ databases">
        <title>Koleobacter methoxysyntrophicus gen. nov., sp. nov., a novel anaerobic bacterium isolated from deep subsurface oil field and proposal of Koleobacterales ord. nov. in the phylum Firmicutes.</title>
        <authorList>
            <person name="Sakamoto S."/>
            <person name="Tamaki H."/>
        </authorList>
    </citation>
    <scope>NUCLEOTIDE SEQUENCE</scope>
    <source>
        <strain evidence="8">NRmbB1</strain>
    </source>
</reference>
<keyword evidence="4" id="KW-0238">DNA-binding</keyword>
<keyword evidence="9" id="KW-1185">Reference proteome</keyword>
<evidence type="ECO:0000313" key="8">
    <source>
        <dbReference type="EMBL" id="QSQ09245.1"/>
    </source>
</evidence>
<dbReference type="Gene3D" id="1.10.10.60">
    <property type="entry name" value="Homeodomain-like"/>
    <property type="match status" value="1"/>
</dbReference>
<dbReference type="EMBL" id="CP059066">
    <property type="protein sequence ID" value="QSQ09245.1"/>
    <property type="molecule type" value="Genomic_DNA"/>
</dbReference>
<dbReference type="InterPro" id="IPR009057">
    <property type="entry name" value="Homeodomain-like_sf"/>
</dbReference>
<dbReference type="PROSITE" id="PS50045">
    <property type="entry name" value="SIGMA54_INTERACT_4"/>
    <property type="match status" value="1"/>
</dbReference>
<dbReference type="Pfam" id="PF00158">
    <property type="entry name" value="Sigma54_activat"/>
    <property type="match status" value="1"/>
</dbReference>
<dbReference type="InterPro" id="IPR002197">
    <property type="entry name" value="HTH_Fis"/>
</dbReference>
<dbReference type="InterPro" id="IPR000014">
    <property type="entry name" value="PAS"/>
</dbReference>
<protein>
    <submittedName>
        <fullName evidence="8">Limonene hydroxylase</fullName>
        <ecNumber evidence="8">1.14.14.51</ecNumber>
    </submittedName>
</protein>
<feature type="domain" description="PAS" evidence="7">
    <location>
        <begin position="153"/>
        <end position="188"/>
    </location>
</feature>
<dbReference type="InterPro" id="IPR058031">
    <property type="entry name" value="AAA_lid_NorR"/>
</dbReference>
<dbReference type="Gene3D" id="3.40.50.300">
    <property type="entry name" value="P-loop containing nucleotide triphosphate hydrolases"/>
    <property type="match status" value="1"/>
</dbReference>
<dbReference type="InterPro" id="IPR025944">
    <property type="entry name" value="Sigma_54_int_dom_CS"/>
</dbReference>
<dbReference type="InterPro" id="IPR025943">
    <property type="entry name" value="Sigma_54_int_dom_ATP-bd_2"/>
</dbReference>
<dbReference type="PRINTS" id="PR01590">
    <property type="entry name" value="HTHFIS"/>
</dbReference>
<dbReference type="GO" id="GO:0043565">
    <property type="term" value="F:sequence-specific DNA binding"/>
    <property type="evidence" value="ECO:0007669"/>
    <property type="project" value="InterPro"/>
</dbReference>
<dbReference type="PROSITE" id="PS00676">
    <property type="entry name" value="SIGMA54_INTERACT_2"/>
    <property type="match status" value="1"/>
</dbReference>
<dbReference type="SMART" id="SM00091">
    <property type="entry name" value="PAS"/>
    <property type="match status" value="1"/>
</dbReference>
<evidence type="ECO:0000256" key="3">
    <source>
        <dbReference type="ARBA" id="ARBA00023015"/>
    </source>
</evidence>
<dbReference type="CDD" id="cd00009">
    <property type="entry name" value="AAA"/>
    <property type="match status" value="1"/>
</dbReference>
<dbReference type="RefSeq" id="WP_206706605.1">
    <property type="nucleotide sequence ID" value="NZ_CP059066.1"/>
</dbReference>
<dbReference type="InterPro" id="IPR013767">
    <property type="entry name" value="PAS_fold"/>
</dbReference>
<dbReference type="InterPro" id="IPR035965">
    <property type="entry name" value="PAS-like_dom_sf"/>
</dbReference>
<organism evidence="8 9">
    <name type="scientific">Koleobacter methoxysyntrophicus</name>
    <dbReference type="NCBI Taxonomy" id="2751313"/>
    <lineage>
        <taxon>Bacteria</taxon>
        <taxon>Bacillati</taxon>
        <taxon>Bacillota</taxon>
        <taxon>Clostridia</taxon>
        <taxon>Koleobacterales</taxon>
        <taxon>Koleobacteraceae</taxon>
        <taxon>Koleobacter</taxon>
    </lineage>
</organism>
<proteinExistence type="predicted"/>
<dbReference type="Gene3D" id="3.30.450.20">
    <property type="entry name" value="PAS domain"/>
    <property type="match status" value="1"/>
</dbReference>
<dbReference type="PROSITE" id="PS00688">
    <property type="entry name" value="SIGMA54_INTERACT_3"/>
    <property type="match status" value="1"/>
</dbReference>
<dbReference type="PROSITE" id="PS50112">
    <property type="entry name" value="PAS"/>
    <property type="match status" value="1"/>
</dbReference>
<dbReference type="GO" id="GO:0005524">
    <property type="term" value="F:ATP binding"/>
    <property type="evidence" value="ECO:0007669"/>
    <property type="project" value="UniProtKB-KW"/>
</dbReference>
<dbReference type="AlphaFoldDB" id="A0A8A0RLG4"/>
<keyword evidence="3" id="KW-0805">Transcription regulation</keyword>
<feature type="domain" description="Sigma-54 factor interaction" evidence="6">
    <location>
        <begin position="275"/>
        <end position="505"/>
    </location>
</feature>
<dbReference type="SUPFAM" id="SSF52540">
    <property type="entry name" value="P-loop containing nucleoside triphosphate hydrolases"/>
    <property type="match status" value="1"/>
</dbReference>
<name>A0A8A0RLG4_9FIRM</name>
<dbReference type="PANTHER" id="PTHR32071:SF57">
    <property type="entry name" value="C4-DICARBOXYLATE TRANSPORT TRANSCRIPTIONAL REGULATORY PROTEIN DCTD"/>
    <property type="match status" value="1"/>
</dbReference>
<dbReference type="Pfam" id="PF25601">
    <property type="entry name" value="AAA_lid_14"/>
    <property type="match status" value="1"/>
</dbReference>
<dbReference type="Pfam" id="PF00989">
    <property type="entry name" value="PAS"/>
    <property type="match status" value="1"/>
</dbReference>
<evidence type="ECO:0000259" key="7">
    <source>
        <dbReference type="PROSITE" id="PS50112"/>
    </source>
</evidence>
<dbReference type="InterPro" id="IPR003593">
    <property type="entry name" value="AAA+_ATPase"/>
</dbReference>
<evidence type="ECO:0000256" key="1">
    <source>
        <dbReference type="ARBA" id="ARBA00022741"/>
    </source>
</evidence>
<evidence type="ECO:0000313" key="9">
    <source>
        <dbReference type="Proteomes" id="UP000662904"/>
    </source>
</evidence>
<dbReference type="InterPro" id="IPR002078">
    <property type="entry name" value="Sigma_54_int"/>
</dbReference>
<dbReference type="SUPFAM" id="SSF55785">
    <property type="entry name" value="PYP-like sensor domain (PAS domain)"/>
    <property type="match status" value="1"/>
</dbReference>
<evidence type="ECO:0000256" key="5">
    <source>
        <dbReference type="ARBA" id="ARBA00023163"/>
    </source>
</evidence>
<dbReference type="Gene3D" id="1.10.8.60">
    <property type="match status" value="1"/>
</dbReference>
<dbReference type="EC" id="1.14.14.51" evidence="8"/>
<dbReference type="SUPFAM" id="SSF46689">
    <property type="entry name" value="Homeodomain-like"/>
    <property type="match status" value="1"/>
</dbReference>
<dbReference type="GO" id="GO:0006355">
    <property type="term" value="P:regulation of DNA-templated transcription"/>
    <property type="evidence" value="ECO:0007669"/>
    <property type="project" value="InterPro"/>
</dbReference>
<dbReference type="PANTHER" id="PTHR32071">
    <property type="entry name" value="TRANSCRIPTIONAL REGULATORY PROTEIN"/>
    <property type="match status" value="1"/>
</dbReference>
<keyword evidence="5" id="KW-0804">Transcription</keyword>
<dbReference type="Proteomes" id="UP000662904">
    <property type="component" value="Chromosome"/>
</dbReference>
<gene>
    <name evidence="8" type="ORF">H0A61_01606</name>
</gene>
<evidence type="ECO:0000256" key="4">
    <source>
        <dbReference type="ARBA" id="ARBA00023125"/>
    </source>
</evidence>
<dbReference type="KEGG" id="kme:H0A61_01606"/>
<dbReference type="CDD" id="cd00130">
    <property type="entry name" value="PAS"/>
    <property type="match status" value="1"/>
</dbReference>
<keyword evidence="1" id="KW-0547">Nucleotide-binding</keyword>
<dbReference type="SMART" id="SM00382">
    <property type="entry name" value="AAA"/>
    <property type="match status" value="1"/>
</dbReference>
<accession>A0A8A0RLG4</accession>
<dbReference type="FunFam" id="3.40.50.300:FF:000006">
    <property type="entry name" value="DNA-binding transcriptional regulator NtrC"/>
    <property type="match status" value="1"/>
</dbReference>
<keyword evidence="2" id="KW-0067">ATP-binding</keyword>
<dbReference type="GO" id="GO:0018675">
    <property type="term" value="F:(S)-limonene 6-monooxygenase activity"/>
    <property type="evidence" value="ECO:0007669"/>
    <property type="project" value="UniProtKB-EC"/>
</dbReference>
<evidence type="ECO:0000256" key="2">
    <source>
        <dbReference type="ARBA" id="ARBA00022840"/>
    </source>
</evidence>
<sequence length="594" mass="67445">MVMFETDFNLHNSLKQLIKEFMETIPTKAMIMCLLNSNYKVIYKHGELKGFDSAFNFGECLATKRFNGVDLSGVLRCKTQTKEVFVHDNRRYVLAVAPVLSTDGKLAAIIMCICRETEYSEEIFGAMKIMSKTVIKEVIDIQKRLLNNYEQAIIKTISDGFMAVDKDGIIRFLNDKAFEILGVGPEAIGKNLREITEFEPELFEVLKTGKGWIDKEFIIDMKSKKNIHLLKTAIPVLDESGKVAAVIDTFREIKSVRNLVNKMTGARACFTFDDIIYKSAAMDEVVKFARKIAKSESSVLIQGESGTGKELFAHAIHNSSNRRCGPFITIDCSTIPHDLVESELFGYVEGAFTGARRGGRPGKFELANGGTIFLDEIGEMSPEIQKKFLRVLQNRTVTRIGDHVPIPIDIRVIAATNRNLEEEVKERNFREDLFYRLNVINLHIPPLCERKEDIIPTALYFVSKIGEKTGKADAIIDEGTQKYLMNYSWPGNVRELKNVIERGLNIMEGKCLKPEHLPKRITEHAEENSRAGINLVNQKSEFNDISRLSLEELEKKKIFETLKLYNWNRKKTAEALGIARSTLYEKIKKYGINV</sequence>
<dbReference type="PROSITE" id="PS00675">
    <property type="entry name" value="SIGMA54_INTERACT_1"/>
    <property type="match status" value="1"/>
</dbReference>
<keyword evidence="8" id="KW-0560">Oxidoreductase</keyword>